<evidence type="ECO:0000259" key="1">
    <source>
        <dbReference type="SMART" id="SM01321"/>
    </source>
</evidence>
<dbReference type="GO" id="GO:0003677">
    <property type="term" value="F:DNA binding"/>
    <property type="evidence" value="ECO:0007669"/>
    <property type="project" value="InterPro"/>
</dbReference>
<dbReference type="Gene3D" id="3.30.70.1290">
    <property type="entry name" value="Transposase IS200-like"/>
    <property type="match status" value="1"/>
</dbReference>
<dbReference type="InterPro" id="IPR010836">
    <property type="entry name" value="SapC"/>
</dbReference>
<dbReference type="SUPFAM" id="SSF143422">
    <property type="entry name" value="Transposase IS200-like"/>
    <property type="match status" value="1"/>
</dbReference>
<dbReference type="RefSeq" id="WP_129062162.1">
    <property type="nucleotide sequence ID" value="NZ_NXIE01000004.1"/>
</dbReference>
<dbReference type="AlphaFoldDB" id="A0A4Q1ART3"/>
<dbReference type="InterPro" id="IPR036515">
    <property type="entry name" value="Transposase_17_sf"/>
</dbReference>
<dbReference type="GO" id="GO:0006313">
    <property type="term" value="P:DNA transposition"/>
    <property type="evidence" value="ECO:0007669"/>
    <property type="project" value="InterPro"/>
</dbReference>
<accession>A0A4Q1ART3</accession>
<dbReference type="PANTHER" id="PTHR34322">
    <property type="entry name" value="TRANSPOSASE, Y1_TNP DOMAIN-CONTAINING"/>
    <property type="match status" value="1"/>
</dbReference>
<evidence type="ECO:0000313" key="2">
    <source>
        <dbReference type="EMBL" id="RXK12294.1"/>
    </source>
</evidence>
<comment type="caution">
    <text evidence="2">The sequence shown here is derived from an EMBL/GenBank/DDBJ whole genome shotgun (WGS) entry which is preliminary data.</text>
</comment>
<evidence type="ECO:0000313" key="3">
    <source>
        <dbReference type="Proteomes" id="UP000289718"/>
    </source>
</evidence>
<dbReference type="EMBL" id="NXIE01000004">
    <property type="protein sequence ID" value="RXK12294.1"/>
    <property type="molecule type" value="Genomic_DNA"/>
</dbReference>
<dbReference type="Proteomes" id="UP000289718">
    <property type="component" value="Unassembled WGS sequence"/>
</dbReference>
<reference evidence="2 3" key="1">
    <citation type="submission" date="2017-09" db="EMBL/GenBank/DDBJ databases">
        <title>Genomics of the genus Arcobacter.</title>
        <authorList>
            <person name="Perez-Cataluna A."/>
            <person name="Figueras M.J."/>
            <person name="Salas-Masso N."/>
        </authorList>
    </citation>
    <scope>NUCLEOTIDE SEQUENCE [LARGE SCALE GENOMIC DNA]</scope>
    <source>
        <strain evidence="2 3">F156-34</strain>
    </source>
</reference>
<dbReference type="SMART" id="SM01321">
    <property type="entry name" value="Y1_Tnp"/>
    <property type="match status" value="1"/>
</dbReference>
<organism evidence="2 3">
    <name type="scientific">Halarcobacter mediterraneus</name>
    <dbReference type="NCBI Taxonomy" id="2023153"/>
    <lineage>
        <taxon>Bacteria</taxon>
        <taxon>Pseudomonadati</taxon>
        <taxon>Campylobacterota</taxon>
        <taxon>Epsilonproteobacteria</taxon>
        <taxon>Campylobacterales</taxon>
        <taxon>Arcobacteraceae</taxon>
        <taxon>Halarcobacter</taxon>
    </lineage>
</organism>
<dbReference type="OrthoDB" id="9800147at2"/>
<gene>
    <name evidence="2" type="ORF">CP965_11045</name>
</gene>
<keyword evidence="3" id="KW-1185">Reference proteome</keyword>
<feature type="domain" description="Transposase IS200-like" evidence="1">
    <location>
        <begin position="9"/>
        <end position="124"/>
    </location>
</feature>
<dbReference type="Pfam" id="PF01797">
    <property type="entry name" value="Y1_Tnp"/>
    <property type="match status" value="1"/>
</dbReference>
<dbReference type="Pfam" id="PF07277">
    <property type="entry name" value="SapC"/>
    <property type="match status" value="1"/>
</dbReference>
<sequence length="457" mass="53245">MAKKQRIFIENMTYHILLNCLSDMNVFKKDIDKEFFLELVSQYSKTYNVQIHSYILDTEYFEFLATSKNIESIPKFMQTLGRLYVSYFNKKYERSGTLWQGRYKSSLVEFNTYLFDVMSFIERRVKTNYSSLNKNLFDKKDNIVIYHDKYKKLGFTQEQRIKKYKVFFEQNNKEKDDFILNCLEKQKITATKKFIQKLENNLGLALQSKKRGRPKKTKKDIKMYKNLQILDKEKHKTLKVSEMKDLFFAKDMSSIPVMVNELGAVGKSFPVVFINSDEASTLVAITSLGNGNLAINEEGKWITNYIPISLRKYPFSMAAVRDNPEQKIVMIDEDASLVSKTKGRQLFKKDGSQSELLENAIKFLSDNENTVLMTKKIVEEIVKSGILEDREISVGEGEEKKVLLSGFKVVDKEKLNKLSDDILASWVRRGIISFIDLHLKSLDNINTLFQLANQRQK</sequence>
<dbReference type="InterPro" id="IPR002686">
    <property type="entry name" value="Transposase_17"/>
</dbReference>
<proteinExistence type="predicted"/>
<dbReference type="GO" id="GO:0004803">
    <property type="term" value="F:transposase activity"/>
    <property type="evidence" value="ECO:0007669"/>
    <property type="project" value="InterPro"/>
</dbReference>
<protein>
    <recommendedName>
        <fullName evidence="1">Transposase IS200-like domain-containing protein</fullName>
    </recommendedName>
</protein>
<dbReference type="PANTHER" id="PTHR34322:SF2">
    <property type="entry name" value="TRANSPOSASE IS200-LIKE DOMAIN-CONTAINING PROTEIN"/>
    <property type="match status" value="1"/>
</dbReference>
<name>A0A4Q1ART3_9BACT</name>